<protein>
    <submittedName>
        <fullName evidence="1">Uncharacterized protein</fullName>
    </submittedName>
</protein>
<dbReference type="AlphaFoldDB" id="A0A7X5XA88"/>
<comment type="caution">
    <text evidence="1">The sequence shown here is derived from an EMBL/GenBank/DDBJ whole genome shotgun (WGS) entry which is preliminary data.</text>
</comment>
<evidence type="ECO:0000313" key="2">
    <source>
        <dbReference type="Proteomes" id="UP000536624"/>
    </source>
</evidence>
<proteinExistence type="predicted"/>
<sequence length="129" mass="14291">MPDTQPETPLGTRLARQCLDTDHPIDELSAKHPSAEPLHHFSRAIISLINELDAYDRTSELERRALVARATRARLRTVDHRGNAYGAQAAAARMEHTCIRRDLTATHLSLLLTAYHAATSTSAQKGNRS</sequence>
<accession>A0A7X5XA88</accession>
<name>A0A7X5XA88_STRMQ</name>
<evidence type="ECO:0000313" key="1">
    <source>
        <dbReference type="EMBL" id="NIY69493.1"/>
    </source>
</evidence>
<reference evidence="1 2" key="1">
    <citation type="submission" date="2020-02" db="EMBL/GenBank/DDBJ databases">
        <title>Streptomyces malaysiensis DSM14702 (JHCC583434, PFL_A843) Genome sequencing and assembly.</title>
        <authorList>
            <person name="Samborskyy M."/>
        </authorList>
    </citation>
    <scope>NUCLEOTIDE SEQUENCE [LARGE SCALE GENOMIC DNA]</scope>
    <source>
        <strain evidence="1 2">DSM 14702</strain>
    </source>
</reference>
<gene>
    <name evidence="1" type="ORF">SMALB_7617</name>
</gene>
<organism evidence="1 2">
    <name type="scientific">Streptomyces malaysiensis</name>
    <dbReference type="NCBI Taxonomy" id="92644"/>
    <lineage>
        <taxon>Bacteria</taxon>
        <taxon>Bacillati</taxon>
        <taxon>Actinomycetota</taxon>
        <taxon>Actinomycetes</taxon>
        <taxon>Kitasatosporales</taxon>
        <taxon>Streptomycetaceae</taxon>
        <taxon>Streptomyces</taxon>
        <taxon>Streptomyces violaceusniger group</taxon>
    </lineage>
</organism>
<dbReference type="Proteomes" id="UP000536624">
    <property type="component" value="Unassembled WGS sequence"/>
</dbReference>
<dbReference type="RefSeq" id="WP_167504710.1">
    <property type="nucleotide sequence ID" value="NZ_JAALLH010000002.1"/>
</dbReference>
<dbReference type="EMBL" id="JAALLH010000002">
    <property type="protein sequence ID" value="NIY69493.1"/>
    <property type="molecule type" value="Genomic_DNA"/>
</dbReference>